<dbReference type="PROSITE" id="PS00455">
    <property type="entry name" value="AMP_BINDING"/>
    <property type="match status" value="1"/>
</dbReference>
<dbReference type="Gene3D" id="3.40.50.12780">
    <property type="entry name" value="N-terminal domain of ligase-like"/>
    <property type="match status" value="2"/>
</dbReference>
<gene>
    <name evidence="7" type="ORF">Fcan01_00655</name>
</gene>
<evidence type="ECO:0000313" key="8">
    <source>
        <dbReference type="Proteomes" id="UP000198287"/>
    </source>
</evidence>
<dbReference type="GO" id="GO:0005777">
    <property type="term" value="C:peroxisome"/>
    <property type="evidence" value="ECO:0007669"/>
    <property type="project" value="UniProtKB-SubCell"/>
</dbReference>
<proteinExistence type="inferred from homology"/>
<sequence length="573" mass="63476">MKNYTLISPFEDISPPENHTLATYLVEKANEYAAQGKTTYITDTLTGESYDFSSFDKNTQGVASALYKRGFRAGDIILYLTYDVSKLHIFFTGVWRANGTPRASYPEDDECRRRPIFGCGGAIFGHFFRRSVQMLMPLAARKVLRPTIFHRMKESRAGWIYCKPEMAEMCLTIANKIYWDVDVIVNGRVKGCLSIFDLMDDDGSAMPKLCISYNDPAIILNTSGTTGPSKGAVLSHGALMINVLSITSGLFDKENPNLTITKATHISGCIFPAVGLIDGAHVLVMHTIKPENVFEAIKTYQPRHIFAFPAMLLALVNHPLVSQYDFSCLQWATTGGSPLTGAMVRIILSLPNMKQIMGTTEVGLILSTLNFDTKNALPAWENALQGLPENSVGKLMPGVSAQFRDLETGEQILGPNESGELCVKFKGMFTSYYKNPVATKNSMTSDGFYKTGDVGYYDENEFVYIVDRAKEIFKYYGNHISPTDIENIINDHPAVGEVCVVGVSDPDGGGYIPRAFCVILPDFQCSEQEVLEFANSRLPNFKHVRGGVHFLEQLPKGKTGKVSRQLVEQIQID</sequence>
<dbReference type="Pfam" id="PF00501">
    <property type="entry name" value="AMP-binding"/>
    <property type="match status" value="1"/>
</dbReference>
<dbReference type="InterPro" id="IPR045851">
    <property type="entry name" value="AMP-bd_C_sf"/>
</dbReference>
<dbReference type="AlphaFoldDB" id="A0A226EWQ0"/>
<dbReference type="InterPro" id="IPR025110">
    <property type="entry name" value="AMP-bd_C"/>
</dbReference>
<evidence type="ECO:0000256" key="4">
    <source>
        <dbReference type="ARBA" id="ARBA00023140"/>
    </source>
</evidence>
<dbReference type="Pfam" id="PF13193">
    <property type="entry name" value="AMP-binding_C"/>
    <property type="match status" value="1"/>
</dbReference>
<evidence type="ECO:0000256" key="2">
    <source>
        <dbReference type="ARBA" id="ARBA00006432"/>
    </source>
</evidence>
<dbReference type="OrthoDB" id="10253869at2759"/>
<dbReference type="InterPro" id="IPR000873">
    <property type="entry name" value="AMP-dep_synth/lig_dom"/>
</dbReference>
<dbReference type="Gene3D" id="3.30.300.30">
    <property type="match status" value="1"/>
</dbReference>
<keyword evidence="3 7" id="KW-0436">Ligase</keyword>
<organism evidence="7 8">
    <name type="scientific">Folsomia candida</name>
    <name type="common">Springtail</name>
    <dbReference type="NCBI Taxonomy" id="158441"/>
    <lineage>
        <taxon>Eukaryota</taxon>
        <taxon>Metazoa</taxon>
        <taxon>Ecdysozoa</taxon>
        <taxon>Arthropoda</taxon>
        <taxon>Hexapoda</taxon>
        <taxon>Collembola</taxon>
        <taxon>Entomobryomorpha</taxon>
        <taxon>Isotomoidea</taxon>
        <taxon>Isotomidae</taxon>
        <taxon>Proisotominae</taxon>
        <taxon>Folsomia</taxon>
    </lineage>
</organism>
<dbReference type="SUPFAM" id="SSF56801">
    <property type="entry name" value="Acetyl-CoA synthetase-like"/>
    <property type="match status" value="1"/>
</dbReference>
<dbReference type="InterPro" id="IPR042099">
    <property type="entry name" value="ANL_N_sf"/>
</dbReference>
<dbReference type="EMBL" id="LNIX01000001">
    <property type="protein sequence ID" value="OXA62085.1"/>
    <property type="molecule type" value="Genomic_DNA"/>
</dbReference>
<dbReference type="InterPro" id="IPR020845">
    <property type="entry name" value="AMP-binding_CS"/>
</dbReference>
<accession>A0A226EWQ0</accession>
<evidence type="ECO:0000259" key="5">
    <source>
        <dbReference type="Pfam" id="PF00501"/>
    </source>
</evidence>
<evidence type="ECO:0000259" key="6">
    <source>
        <dbReference type="Pfam" id="PF13193"/>
    </source>
</evidence>
<evidence type="ECO:0000256" key="1">
    <source>
        <dbReference type="ARBA" id="ARBA00004275"/>
    </source>
</evidence>
<evidence type="ECO:0000256" key="3">
    <source>
        <dbReference type="ARBA" id="ARBA00022598"/>
    </source>
</evidence>
<name>A0A226EWQ0_FOLCA</name>
<dbReference type="OMA" id="HISGCIF"/>
<dbReference type="PANTHER" id="PTHR24096:SF149">
    <property type="entry name" value="AMP-BINDING DOMAIN-CONTAINING PROTEIN-RELATED"/>
    <property type="match status" value="1"/>
</dbReference>
<evidence type="ECO:0000313" key="7">
    <source>
        <dbReference type="EMBL" id="OXA62085.1"/>
    </source>
</evidence>
<comment type="caution">
    <text evidence="7">The sequence shown here is derived from an EMBL/GenBank/DDBJ whole genome shotgun (WGS) entry which is preliminary data.</text>
</comment>
<feature type="domain" description="AMP-binding enzyme C-terminal" evidence="6">
    <location>
        <begin position="485"/>
        <end position="561"/>
    </location>
</feature>
<dbReference type="PANTHER" id="PTHR24096">
    <property type="entry name" value="LONG-CHAIN-FATTY-ACID--COA LIGASE"/>
    <property type="match status" value="1"/>
</dbReference>
<protein>
    <submittedName>
        <fullName evidence="7">Putative 4-coumarate--CoA ligase 1</fullName>
    </submittedName>
</protein>
<dbReference type="STRING" id="158441.A0A226EWQ0"/>
<comment type="subcellular location">
    <subcellularLocation>
        <location evidence="1">Peroxisome</location>
    </subcellularLocation>
</comment>
<dbReference type="GO" id="GO:0016405">
    <property type="term" value="F:CoA-ligase activity"/>
    <property type="evidence" value="ECO:0007669"/>
    <property type="project" value="TreeGrafter"/>
</dbReference>
<comment type="similarity">
    <text evidence="2">Belongs to the ATP-dependent AMP-binding enzyme family.</text>
</comment>
<dbReference type="Proteomes" id="UP000198287">
    <property type="component" value="Unassembled WGS sequence"/>
</dbReference>
<reference evidence="7 8" key="1">
    <citation type="submission" date="2015-12" db="EMBL/GenBank/DDBJ databases">
        <title>The genome of Folsomia candida.</title>
        <authorList>
            <person name="Faddeeva A."/>
            <person name="Derks M.F."/>
            <person name="Anvar Y."/>
            <person name="Smit S."/>
            <person name="Van Straalen N."/>
            <person name="Roelofs D."/>
        </authorList>
    </citation>
    <scope>NUCLEOTIDE SEQUENCE [LARGE SCALE GENOMIC DNA]</scope>
    <source>
        <strain evidence="7 8">VU population</strain>
        <tissue evidence="7">Whole body</tissue>
    </source>
</reference>
<feature type="domain" description="AMP-dependent synthetase/ligase" evidence="5">
    <location>
        <begin position="38"/>
        <end position="433"/>
    </location>
</feature>
<keyword evidence="8" id="KW-1185">Reference proteome</keyword>
<keyword evidence="4" id="KW-0576">Peroxisome</keyword>